<reference evidence="1" key="1">
    <citation type="submission" date="2023-03" db="EMBL/GenBank/DDBJ databases">
        <title>Massive genome expansion in bonnet fungi (Mycena s.s.) driven by repeated elements and novel gene families across ecological guilds.</title>
        <authorList>
            <consortium name="Lawrence Berkeley National Laboratory"/>
            <person name="Harder C.B."/>
            <person name="Miyauchi S."/>
            <person name="Viragh M."/>
            <person name="Kuo A."/>
            <person name="Thoen E."/>
            <person name="Andreopoulos B."/>
            <person name="Lu D."/>
            <person name="Skrede I."/>
            <person name="Drula E."/>
            <person name="Henrissat B."/>
            <person name="Morin E."/>
            <person name="Kohler A."/>
            <person name="Barry K."/>
            <person name="LaButti K."/>
            <person name="Morin E."/>
            <person name="Salamov A."/>
            <person name="Lipzen A."/>
            <person name="Mereny Z."/>
            <person name="Hegedus B."/>
            <person name="Baldrian P."/>
            <person name="Stursova M."/>
            <person name="Weitz H."/>
            <person name="Taylor A."/>
            <person name="Grigoriev I.V."/>
            <person name="Nagy L.G."/>
            <person name="Martin F."/>
            <person name="Kauserud H."/>
        </authorList>
    </citation>
    <scope>NUCLEOTIDE SEQUENCE</scope>
    <source>
        <strain evidence="1">9284</strain>
    </source>
</reference>
<organism evidence="1 2">
    <name type="scientific">Roridomyces roridus</name>
    <dbReference type="NCBI Taxonomy" id="1738132"/>
    <lineage>
        <taxon>Eukaryota</taxon>
        <taxon>Fungi</taxon>
        <taxon>Dikarya</taxon>
        <taxon>Basidiomycota</taxon>
        <taxon>Agaricomycotina</taxon>
        <taxon>Agaricomycetes</taxon>
        <taxon>Agaricomycetidae</taxon>
        <taxon>Agaricales</taxon>
        <taxon>Marasmiineae</taxon>
        <taxon>Mycenaceae</taxon>
        <taxon>Roridomyces</taxon>
    </lineage>
</organism>
<evidence type="ECO:0008006" key="3">
    <source>
        <dbReference type="Google" id="ProtNLM"/>
    </source>
</evidence>
<name>A0AAD7BBC4_9AGAR</name>
<protein>
    <recommendedName>
        <fullName evidence="3">F-box domain-containing protein</fullName>
    </recommendedName>
</protein>
<dbReference type="AlphaFoldDB" id="A0AAD7BBC4"/>
<proteinExistence type="predicted"/>
<comment type="caution">
    <text evidence="1">The sequence shown here is derived from an EMBL/GenBank/DDBJ whole genome shotgun (WGS) entry which is preliminary data.</text>
</comment>
<evidence type="ECO:0000313" key="2">
    <source>
        <dbReference type="Proteomes" id="UP001221142"/>
    </source>
</evidence>
<gene>
    <name evidence="1" type="ORF">FB45DRAFT_934864</name>
</gene>
<dbReference type="EMBL" id="JARKIF010000023">
    <property type="protein sequence ID" value="KAJ7615893.1"/>
    <property type="molecule type" value="Genomic_DNA"/>
</dbReference>
<evidence type="ECO:0000313" key="1">
    <source>
        <dbReference type="EMBL" id="KAJ7615893.1"/>
    </source>
</evidence>
<sequence>MDAPLSPLDVPELLYHCLHPLQHSGADIAACALVSRSWAYPAQALLFADVIRDENRGFRRYIDQWERLIEVLESAPHLVHHIRRLRVAQPLAGELFMQIINLPFAGHLEQISLRGFEASHSTAVSLRHLLSLPNVRHLGIDTTWPDPRQFVKIWQLCSPSIKSLGLNYIQRSALHLVPESHTQAKPNPSPISIEFLRLGQIDGFLPTWLRHDAWCPFDFSRLRVLSIGQNTHVLDWEIFAPALQMLEALEIHSTETTPPISLSLFPQLTLFRINVLCRPWPSSVIQTFSTIPPSNRLRQIVIRGSFYDRETCRLTDAVLSGAKSKFGALEWVELQPLSKDLRPMPYFPELHRRGMVRLGHFDPFWFEGMATGSSDGL</sequence>
<dbReference type="Proteomes" id="UP001221142">
    <property type="component" value="Unassembled WGS sequence"/>
</dbReference>
<keyword evidence="2" id="KW-1185">Reference proteome</keyword>
<accession>A0AAD7BBC4</accession>